<reference evidence="5 6" key="1">
    <citation type="submission" date="2017-03" db="EMBL/GenBank/DDBJ databases">
        <authorList>
            <person name="Afonso C.L."/>
            <person name="Miller P.J."/>
            <person name="Scott M.A."/>
            <person name="Spackman E."/>
            <person name="Goraichik I."/>
            <person name="Dimitrov K.M."/>
            <person name="Suarez D.L."/>
            <person name="Swayne D.E."/>
        </authorList>
    </citation>
    <scope>NUCLEOTIDE SEQUENCE [LARGE SCALE GENOMIC DNA]</scope>
    <source>
        <strain evidence="5 6">CECT 7751</strain>
    </source>
</reference>
<evidence type="ECO:0000313" key="5">
    <source>
        <dbReference type="EMBL" id="SLN70978.1"/>
    </source>
</evidence>
<keyword evidence="2" id="KW-0238">DNA-binding</keyword>
<evidence type="ECO:0000259" key="4">
    <source>
        <dbReference type="PROSITE" id="PS50995"/>
    </source>
</evidence>
<dbReference type="InterPro" id="IPR036388">
    <property type="entry name" value="WH-like_DNA-bd_sf"/>
</dbReference>
<organism evidence="5 6">
    <name type="scientific">Pseudooceanicola marinus</name>
    <dbReference type="NCBI Taxonomy" id="396013"/>
    <lineage>
        <taxon>Bacteria</taxon>
        <taxon>Pseudomonadati</taxon>
        <taxon>Pseudomonadota</taxon>
        <taxon>Alphaproteobacteria</taxon>
        <taxon>Rhodobacterales</taxon>
        <taxon>Paracoccaceae</taxon>
        <taxon>Pseudooceanicola</taxon>
    </lineage>
</organism>
<dbReference type="PRINTS" id="PR00598">
    <property type="entry name" value="HTHMARR"/>
</dbReference>
<dbReference type="GO" id="GO:0003700">
    <property type="term" value="F:DNA-binding transcription factor activity"/>
    <property type="evidence" value="ECO:0007669"/>
    <property type="project" value="InterPro"/>
</dbReference>
<dbReference type="PANTHER" id="PTHR33164:SF43">
    <property type="entry name" value="HTH-TYPE TRANSCRIPTIONAL REPRESSOR YETL"/>
    <property type="match status" value="1"/>
</dbReference>
<evidence type="ECO:0000256" key="2">
    <source>
        <dbReference type="ARBA" id="ARBA00023125"/>
    </source>
</evidence>
<dbReference type="Gene3D" id="1.10.10.10">
    <property type="entry name" value="Winged helix-like DNA-binding domain superfamily/Winged helix DNA-binding domain"/>
    <property type="match status" value="1"/>
</dbReference>
<keyword evidence="1" id="KW-0805">Transcription regulation</keyword>
<dbReference type="InterPro" id="IPR000835">
    <property type="entry name" value="HTH_MarR-typ"/>
</dbReference>
<evidence type="ECO:0000313" key="6">
    <source>
        <dbReference type="Proteomes" id="UP000193963"/>
    </source>
</evidence>
<sequence length="154" mass="16959">MSEEKSEKTDGSEVSLGHLATDISFVTRVLRAQLLEQTGDFFEKHGVASGQVALLNLIALNPGVSQKELAEAVVLKKSALTKAINELERNGLIERRKSGGDQRYNALHLSEQGLARVAAMRTDMLGLQDTILGVLSDAERAQLFDMIWRVIRSR</sequence>
<dbReference type="PROSITE" id="PS01117">
    <property type="entry name" value="HTH_MARR_1"/>
    <property type="match status" value="1"/>
</dbReference>
<proteinExistence type="predicted"/>
<dbReference type="InterPro" id="IPR039422">
    <property type="entry name" value="MarR/SlyA-like"/>
</dbReference>
<dbReference type="PANTHER" id="PTHR33164">
    <property type="entry name" value="TRANSCRIPTIONAL REGULATOR, MARR FAMILY"/>
    <property type="match status" value="1"/>
</dbReference>
<accession>A0A1X7A5P3</accession>
<dbReference type="SUPFAM" id="SSF46785">
    <property type="entry name" value="Winged helix' DNA-binding domain"/>
    <property type="match status" value="1"/>
</dbReference>
<dbReference type="GO" id="GO:0003677">
    <property type="term" value="F:DNA binding"/>
    <property type="evidence" value="ECO:0007669"/>
    <property type="project" value="UniProtKB-KW"/>
</dbReference>
<dbReference type="EMBL" id="FWFN01000009">
    <property type="protein sequence ID" value="SLN70978.1"/>
    <property type="molecule type" value="Genomic_DNA"/>
</dbReference>
<dbReference type="OrthoDB" id="4717105at2"/>
<gene>
    <name evidence="5" type="primary">slyA_5</name>
    <name evidence="5" type="ORF">PSM7751_03785</name>
</gene>
<dbReference type="InterPro" id="IPR023187">
    <property type="entry name" value="Tscrpt_reg_MarR-type_CS"/>
</dbReference>
<dbReference type="PROSITE" id="PS50995">
    <property type="entry name" value="HTH_MARR_2"/>
    <property type="match status" value="1"/>
</dbReference>
<dbReference type="AlphaFoldDB" id="A0A1X7A5P3"/>
<evidence type="ECO:0000256" key="1">
    <source>
        <dbReference type="ARBA" id="ARBA00023015"/>
    </source>
</evidence>
<keyword evidence="3" id="KW-0804">Transcription</keyword>
<name>A0A1X7A5P3_9RHOB</name>
<protein>
    <submittedName>
        <fullName evidence="5">Transcriptional regulator SlyA</fullName>
    </submittedName>
</protein>
<dbReference type="InterPro" id="IPR036390">
    <property type="entry name" value="WH_DNA-bd_sf"/>
</dbReference>
<dbReference type="GO" id="GO:0006950">
    <property type="term" value="P:response to stress"/>
    <property type="evidence" value="ECO:0007669"/>
    <property type="project" value="TreeGrafter"/>
</dbReference>
<dbReference type="RefSeq" id="WP_085889807.1">
    <property type="nucleotide sequence ID" value="NZ_FWFN01000009.1"/>
</dbReference>
<evidence type="ECO:0000256" key="3">
    <source>
        <dbReference type="ARBA" id="ARBA00023163"/>
    </source>
</evidence>
<dbReference type="Pfam" id="PF12802">
    <property type="entry name" value="MarR_2"/>
    <property type="match status" value="1"/>
</dbReference>
<feature type="domain" description="HTH marR-type" evidence="4">
    <location>
        <begin position="16"/>
        <end position="152"/>
    </location>
</feature>
<keyword evidence="6" id="KW-1185">Reference proteome</keyword>
<dbReference type="SMART" id="SM00347">
    <property type="entry name" value="HTH_MARR"/>
    <property type="match status" value="1"/>
</dbReference>
<dbReference type="Proteomes" id="UP000193963">
    <property type="component" value="Unassembled WGS sequence"/>
</dbReference>